<proteinExistence type="predicted"/>
<dbReference type="InterPro" id="IPR009560">
    <property type="entry name" value="DUF1176"/>
</dbReference>
<evidence type="ECO:0000313" key="2">
    <source>
        <dbReference type="EMBL" id="TNX91391.1"/>
    </source>
</evidence>
<name>A0A8H2K0B9_ACIRA</name>
<reference evidence="2 3" key="1">
    <citation type="submission" date="2019-06" db="EMBL/GenBank/DDBJ databases">
        <title>Genome of Acinetobacter radioresistens APH1, a phenol degrading strain.</title>
        <authorList>
            <person name="Liu Y."/>
        </authorList>
    </citation>
    <scope>NUCLEOTIDE SEQUENCE [LARGE SCALE GENOMIC DNA]</scope>
    <source>
        <strain evidence="2 3">APH1</strain>
    </source>
</reference>
<evidence type="ECO:0000256" key="1">
    <source>
        <dbReference type="SAM" id="SignalP"/>
    </source>
</evidence>
<comment type="caution">
    <text evidence="2">The sequence shown here is derived from an EMBL/GenBank/DDBJ whole genome shotgun (WGS) entry which is preliminary data.</text>
</comment>
<dbReference type="Proteomes" id="UP000314285">
    <property type="component" value="Unassembled WGS sequence"/>
</dbReference>
<dbReference type="EMBL" id="VFBM01000007">
    <property type="protein sequence ID" value="TNX91391.1"/>
    <property type="molecule type" value="Genomic_DNA"/>
</dbReference>
<dbReference type="Pfam" id="PF06674">
    <property type="entry name" value="DUF1176"/>
    <property type="match status" value="1"/>
</dbReference>
<feature type="chain" id="PRO_5034519966" evidence="1">
    <location>
        <begin position="20"/>
        <end position="347"/>
    </location>
</feature>
<feature type="signal peptide" evidence="1">
    <location>
        <begin position="1"/>
        <end position="19"/>
    </location>
</feature>
<evidence type="ECO:0000313" key="3">
    <source>
        <dbReference type="Proteomes" id="UP000314285"/>
    </source>
</evidence>
<organism evidence="2 3">
    <name type="scientific">Acinetobacter radioresistens</name>
    <dbReference type="NCBI Taxonomy" id="40216"/>
    <lineage>
        <taxon>Bacteria</taxon>
        <taxon>Pseudomonadati</taxon>
        <taxon>Pseudomonadota</taxon>
        <taxon>Gammaproteobacteria</taxon>
        <taxon>Moraxellales</taxon>
        <taxon>Moraxellaceae</taxon>
        <taxon>Acinetobacter</taxon>
    </lineage>
</organism>
<sequence>MKTVFGLGAILMWPTLCLAGTSASLAFEYKDWSLACENTGTCRAAGYQTEENISHPVSVLLTRKAGPDTAVLAQVQISHEDEKFLEQIKGTPYLSLYINGRPLGSIILKRDNARGTLSKQQTQHLLTALKGSSQIVFSLGKEQWQLSDQGATAVLLKMDAFQNRVDTASALIRFGNVSQDKVIKAQSMPVLTKTYRPGTARHFALNSPQAKALITKFKKTADREGCPILFEANYPDHDQITVYPLDKQNVVVESPCWRGAYNAGSGYWVMDPQLKQVKHLATTQGSSFSEGEIFAHHKGRGLGDCWSRQEWVWTSNGFVESYNATTGQCKGFAGGAWQLPTFVSQVK</sequence>
<protein>
    <submittedName>
        <fullName evidence="2">DUF1176 domain-containing protein</fullName>
    </submittedName>
</protein>
<dbReference type="RefSeq" id="WP_017401154.1">
    <property type="nucleotide sequence ID" value="NZ_CP027365.1"/>
</dbReference>
<gene>
    <name evidence="2" type="ORF">FHY67_10430</name>
</gene>
<dbReference type="AlphaFoldDB" id="A0A8H2K0B9"/>
<accession>A0A8H2K0B9</accession>
<keyword evidence="1" id="KW-0732">Signal</keyword>